<accession>A0ABN2VTP9</accession>
<evidence type="ECO:0000313" key="2">
    <source>
        <dbReference type="Proteomes" id="UP001501480"/>
    </source>
</evidence>
<reference evidence="1 2" key="1">
    <citation type="journal article" date="2019" name="Int. J. Syst. Evol. Microbiol.">
        <title>The Global Catalogue of Microorganisms (GCM) 10K type strain sequencing project: providing services to taxonomists for standard genome sequencing and annotation.</title>
        <authorList>
            <consortium name="The Broad Institute Genomics Platform"/>
            <consortium name="The Broad Institute Genome Sequencing Center for Infectious Disease"/>
            <person name="Wu L."/>
            <person name="Ma J."/>
        </authorList>
    </citation>
    <scope>NUCLEOTIDE SEQUENCE [LARGE SCALE GENOMIC DNA]</scope>
    <source>
        <strain evidence="1 2">JCM 15749</strain>
    </source>
</reference>
<name>A0ABN2VTP9_9ACTN</name>
<evidence type="ECO:0000313" key="1">
    <source>
        <dbReference type="EMBL" id="GAA2072389.1"/>
    </source>
</evidence>
<sequence length="79" mass="8666">MTEEPVSEGRVLGVGIVQGIDSVRLDPLSGRDGFLEPAVVRLTRKLQNPARNRDGNPACGQLAHERVDHFDKPPSFKFA</sequence>
<keyword evidence="2" id="KW-1185">Reference proteome</keyword>
<proteinExistence type="predicted"/>
<dbReference type="Proteomes" id="UP001501480">
    <property type="component" value="Unassembled WGS sequence"/>
</dbReference>
<gene>
    <name evidence="1" type="ORF">GCM10009821_08030</name>
</gene>
<comment type="caution">
    <text evidence="1">The sequence shown here is derived from an EMBL/GenBank/DDBJ whole genome shotgun (WGS) entry which is preliminary data.</text>
</comment>
<organism evidence="1 2">
    <name type="scientific">Aeromicrobium halocynthiae</name>
    <dbReference type="NCBI Taxonomy" id="560557"/>
    <lineage>
        <taxon>Bacteria</taxon>
        <taxon>Bacillati</taxon>
        <taxon>Actinomycetota</taxon>
        <taxon>Actinomycetes</taxon>
        <taxon>Propionibacteriales</taxon>
        <taxon>Nocardioidaceae</taxon>
        <taxon>Aeromicrobium</taxon>
    </lineage>
</organism>
<dbReference type="EMBL" id="BAAAPY010000002">
    <property type="protein sequence ID" value="GAA2072389.1"/>
    <property type="molecule type" value="Genomic_DNA"/>
</dbReference>
<protein>
    <submittedName>
        <fullName evidence="1">Uncharacterized protein</fullName>
    </submittedName>
</protein>